<dbReference type="InterPro" id="IPR036291">
    <property type="entry name" value="NAD(P)-bd_dom_sf"/>
</dbReference>
<evidence type="ECO:0000313" key="2">
    <source>
        <dbReference type="EMBL" id="KAF1995911.1"/>
    </source>
</evidence>
<dbReference type="PRINTS" id="PR00081">
    <property type="entry name" value="GDHRDH"/>
</dbReference>
<keyword evidence="1" id="KW-0560">Oxidoreductase</keyword>
<dbReference type="EMBL" id="ML977632">
    <property type="protein sequence ID" value="KAF1995911.1"/>
    <property type="molecule type" value="Genomic_DNA"/>
</dbReference>
<dbReference type="PANTHER" id="PTHR43157:SF31">
    <property type="entry name" value="PHOSPHATIDYLINOSITOL-GLYCAN BIOSYNTHESIS CLASS F PROTEIN"/>
    <property type="match status" value="1"/>
</dbReference>
<dbReference type="Gene3D" id="3.40.50.720">
    <property type="entry name" value="NAD(P)-binding Rossmann-like Domain"/>
    <property type="match status" value="1"/>
</dbReference>
<dbReference type="SUPFAM" id="SSF51735">
    <property type="entry name" value="NAD(P)-binding Rossmann-fold domains"/>
    <property type="match status" value="1"/>
</dbReference>
<organism evidence="2 3">
    <name type="scientific">Amniculicola lignicola CBS 123094</name>
    <dbReference type="NCBI Taxonomy" id="1392246"/>
    <lineage>
        <taxon>Eukaryota</taxon>
        <taxon>Fungi</taxon>
        <taxon>Dikarya</taxon>
        <taxon>Ascomycota</taxon>
        <taxon>Pezizomycotina</taxon>
        <taxon>Dothideomycetes</taxon>
        <taxon>Pleosporomycetidae</taxon>
        <taxon>Pleosporales</taxon>
        <taxon>Amniculicolaceae</taxon>
        <taxon>Amniculicola</taxon>
    </lineage>
</organism>
<dbReference type="InterPro" id="IPR036188">
    <property type="entry name" value="FAD/NAD-bd_sf"/>
</dbReference>
<dbReference type="PANTHER" id="PTHR43157">
    <property type="entry name" value="PHOSPHATIDYLINOSITOL-GLYCAN BIOSYNTHESIS CLASS F PROTEIN-RELATED"/>
    <property type="match status" value="1"/>
</dbReference>
<evidence type="ECO:0000313" key="3">
    <source>
        <dbReference type="Proteomes" id="UP000799779"/>
    </source>
</evidence>
<gene>
    <name evidence="2" type="ORF">P154DRAFT_623668</name>
</gene>
<dbReference type="Gene3D" id="3.50.50.60">
    <property type="entry name" value="FAD/NAD(P)-binding domain"/>
    <property type="match status" value="1"/>
</dbReference>
<dbReference type="OrthoDB" id="191139at2759"/>
<sequence>MSEEEYACNGSCGTGEFGAMYKQASPCHHMNLPQNLLEPVMVRYVTTRVFSVRFDTELVSFREENGGERFVCLVPGPKVSTLDLVDKGNFCLLIEFAGVGIWAIWTQFFPPANSAPITEKNLPRQDGKVFIITGGSSGIGFELCKILYGVGGKVYMLTRSKSNAADARSRIIQSFDETDANQTGIVDFIHMDLEDLASVQTAAKEFLLREKRLNVLFNNAGVASVKDRKTKQGLEYHFGVNSVGHILLQKLLMPLLAETAQMAPADSVRVIWSASILTELMSPLGGISVDHLNNPSADINEHYSASKTGNWFAASEFAKRVGRRQASSWYYPFRPALRDPIHGAWTYLWMAFYKDVTMDDAVTGKYAMCDGRWHPGQREDLLLALKTKEEGGTGQAAAYFDWCETKVGPFLLE</sequence>
<dbReference type="Pfam" id="PF00106">
    <property type="entry name" value="adh_short"/>
    <property type="match status" value="1"/>
</dbReference>
<keyword evidence="3" id="KW-1185">Reference proteome</keyword>
<evidence type="ECO:0000256" key="1">
    <source>
        <dbReference type="ARBA" id="ARBA00023002"/>
    </source>
</evidence>
<dbReference type="InterPro" id="IPR002347">
    <property type="entry name" value="SDR_fam"/>
</dbReference>
<dbReference type="Proteomes" id="UP000799779">
    <property type="component" value="Unassembled WGS sequence"/>
</dbReference>
<reference evidence="2" key="1">
    <citation type="journal article" date="2020" name="Stud. Mycol.">
        <title>101 Dothideomycetes genomes: a test case for predicting lifestyles and emergence of pathogens.</title>
        <authorList>
            <person name="Haridas S."/>
            <person name="Albert R."/>
            <person name="Binder M."/>
            <person name="Bloem J."/>
            <person name="Labutti K."/>
            <person name="Salamov A."/>
            <person name="Andreopoulos B."/>
            <person name="Baker S."/>
            <person name="Barry K."/>
            <person name="Bills G."/>
            <person name="Bluhm B."/>
            <person name="Cannon C."/>
            <person name="Castanera R."/>
            <person name="Culley D."/>
            <person name="Daum C."/>
            <person name="Ezra D."/>
            <person name="Gonzalez J."/>
            <person name="Henrissat B."/>
            <person name="Kuo A."/>
            <person name="Liang C."/>
            <person name="Lipzen A."/>
            <person name="Lutzoni F."/>
            <person name="Magnuson J."/>
            <person name="Mondo S."/>
            <person name="Nolan M."/>
            <person name="Ohm R."/>
            <person name="Pangilinan J."/>
            <person name="Park H.-J."/>
            <person name="Ramirez L."/>
            <person name="Alfaro M."/>
            <person name="Sun H."/>
            <person name="Tritt A."/>
            <person name="Yoshinaga Y."/>
            <person name="Zwiers L.-H."/>
            <person name="Turgeon B."/>
            <person name="Goodwin S."/>
            <person name="Spatafora J."/>
            <person name="Crous P."/>
            <person name="Grigoriev I."/>
        </authorList>
    </citation>
    <scope>NUCLEOTIDE SEQUENCE</scope>
    <source>
        <strain evidence="2">CBS 123094</strain>
    </source>
</reference>
<protein>
    <submittedName>
        <fullName evidence="2">NAD(P)-binding protein</fullName>
    </submittedName>
</protein>
<accession>A0A6A5W736</accession>
<name>A0A6A5W736_9PLEO</name>
<proteinExistence type="predicted"/>
<dbReference type="AlphaFoldDB" id="A0A6A5W736"/>
<dbReference type="GO" id="GO:0016491">
    <property type="term" value="F:oxidoreductase activity"/>
    <property type="evidence" value="ECO:0007669"/>
    <property type="project" value="UniProtKB-KW"/>
</dbReference>